<keyword evidence="1" id="KW-0808">Transferase</keyword>
<dbReference type="InterPro" id="IPR011990">
    <property type="entry name" value="TPR-like_helical_dom_sf"/>
</dbReference>
<dbReference type="CDD" id="cd16917">
    <property type="entry name" value="HATPase_UhpB-NarQ-NarX-like"/>
    <property type="match status" value="1"/>
</dbReference>
<dbReference type="SUPFAM" id="SSF55874">
    <property type="entry name" value="ATPase domain of HSP90 chaperone/DNA topoisomerase II/histidine kinase"/>
    <property type="match status" value="1"/>
</dbReference>
<evidence type="ECO:0000256" key="3">
    <source>
        <dbReference type="ARBA" id="ARBA00023012"/>
    </source>
</evidence>
<dbReference type="RefSeq" id="WP_139149677.1">
    <property type="nucleotide sequence ID" value="NZ_FMVF01000015.1"/>
</dbReference>
<dbReference type="InterPro" id="IPR050482">
    <property type="entry name" value="Sensor_HK_TwoCompSys"/>
</dbReference>
<keyword evidence="4" id="KW-1133">Transmembrane helix</keyword>
<dbReference type="Gene3D" id="3.30.565.10">
    <property type="entry name" value="Histidine kinase-like ATPase, C-terminal domain"/>
    <property type="match status" value="1"/>
</dbReference>
<dbReference type="InterPro" id="IPR011712">
    <property type="entry name" value="Sig_transdc_His_kin_sub3_dim/P"/>
</dbReference>
<gene>
    <name evidence="6" type="ORF">SAMN02927903_02828</name>
</gene>
<evidence type="ECO:0000259" key="5">
    <source>
        <dbReference type="PROSITE" id="PS50109"/>
    </source>
</evidence>
<protein>
    <submittedName>
        <fullName evidence="6">Histidine kinase</fullName>
    </submittedName>
</protein>
<keyword evidence="7" id="KW-1185">Reference proteome</keyword>
<keyword evidence="4" id="KW-0812">Transmembrane</keyword>
<keyword evidence="4" id="KW-0472">Membrane</keyword>
<dbReference type="PROSITE" id="PS50109">
    <property type="entry name" value="HIS_KIN"/>
    <property type="match status" value="1"/>
</dbReference>
<organism evidence="6 7">
    <name type="scientific">Flavobacterium caeni</name>
    <dbReference type="NCBI Taxonomy" id="490189"/>
    <lineage>
        <taxon>Bacteria</taxon>
        <taxon>Pseudomonadati</taxon>
        <taxon>Bacteroidota</taxon>
        <taxon>Flavobacteriia</taxon>
        <taxon>Flavobacteriales</taxon>
        <taxon>Flavobacteriaceae</taxon>
        <taxon>Flavobacterium</taxon>
    </lineage>
</organism>
<dbReference type="Proteomes" id="UP000199354">
    <property type="component" value="Unassembled WGS sequence"/>
</dbReference>
<dbReference type="PANTHER" id="PTHR24421">
    <property type="entry name" value="NITRATE/NITRITE SENSOR PROTEIN NARX-RELATED"/>
    <property type="match status" value="1"/>
</dbReference>
<dbReference type="SMART" id="SM00387">
    <property type="entry name" value="HATPase_c"/>
    <property type="match status" value="1"/>
</dbReference>
<dbReference type="STRING" id="490189.SAMN02927903_02828"/>
<dbReference type="InterPro" id="IPR005467">
    <property type="entry name" value="His_kinase_dom"/>
</dbReference>
<evidence type="ECO:0000313" key="7">
    <source>
        <dbReference type="Proteomes" id="UP000199354"/>
    </source>
</evidence>
<dbReference type="GO" id="GO:0046983">
    <property type="term" value="F:protein dimerization activity"/>
    <property type="evidence" value="ECO:0007669"/>
    <property type="project" value="InterPro"/>
</dbReference>
<evidence type="ECO:0000256" key="1">
    <source>
        <dbReference type="ARBA" id="ARBA00022679"/>
    </source>
</evidence>
<evidence type="ECO:0000313" key="6">
    <source>
        <dbReference type="EMBL" id="SCY90348.1"/>
    </source>
</evidence>
<proteinExistence type="predicted"/>
<dbReference type="Gene3D" id="1.25.40.10">
    <property type="entry name" value="Tetratricopeptide repeat domain"/>
    <property type="match status" value="1"/>
</dbReference>
<reference evidence="6 7" key="1">
    <citation type="submission" date="2016-10" db="EMBL/GenBank/DDBJ databases">
        <authorList>
            <person name="de Groot N.N."/>
        </authorList>
    </citation>
    <scope>NUCLEOTIDE SEQUENCE [LARGE SCALE GENOMIC DNA]</scope>
    <source>
        <strain evidence="6 7">CGMCC 1.7031</strain>
    </source>
</reference>
<dbReference type="EMBL" id="FMVF01000015">
    <property type="protein sequence ID" value="SCY90348.1"/>
    <property type="molecule type" value="Genomic_DNA"/>
</dbReference>
<sequence length="648" mass="73749">MKTPLALLVLLTSVGLWSQNRLDRDSLFAVIKASRQDTAQINRYFELASDYVLSDTDSAKIYWNKGKSLIVKFRANQYENQYNFTGIKIFHAEQDFEKALVYNLKALKEAEKNKNSYDKAEALRTLFVLYINLEKDSLAIKTAHQALHLTEQLKDTLNLPIIFGNLSRLYNELGQYDKAIAYGKKGIAVSKKYNSIKGLLISLNNVAISQKEVGERAEAERTLYEIKRLAYQNNVPRSVVKSLVNLCYMAQERGDKKALNTHLAELDRFISSNPMGKKVASNEEGLPYLKAYNYFFSGQYANAEAIANEQLDVLGDDQFMKNSYYELLVKMNYTQGDFAKAEMYERKSDSIEVIITNEDLNRFEVDAGKKYQTAKKDAQIKAQTAKLEYRRLLNFILAGVALVVLLIGFLIYRNLRHRQTIQQQKILELETEKQLAATEAVLRGEEQERSRLAKDLHDGLGGMLSGVKLSFNAMKENLIMTPENAVAFERSIDQLDNSIREMRRVAHNMLPENLMKYGLDSALRELCVELNRSTSVQAKYQSIDMEQHAFNQEISIACYRIVQELVNNSMKHAEAKNLLVQAHLSTEDNMLHLTVEDDGKGFDRAKLSHAQGIGWRNIQNRIQLIKGKIDVNSDAGKGTSVEIEIPIT</sequence>
<dbReference type="Pfam" id="PF07730">
    <property type="entry name" value="HisKA_3"/>
    <property type="match status" value="1"/>
</dbReference>
<dbReference type="SUPFAM" id="SSF48452">
    <property type="entry name" value="TPR-like"/>
    <property type="match status" value="1"/>
</dbReference>
<evidence type="ECO:0000256" key="2">
    <source>
        <dbReference type="ARBA" id="ARBA00022777"/>
    </source>
</evidence>
<keyword evidence="3" id="KW-0902">Two-component regulatory system</keyword>
<feature type="transmembrane region" description="Helical" evidence="4">
    <location>
        <begin position="392"/>
        <end position="412"/>
    </location>
</feature>
<evidence type="ECO:0000256" key="4">
    <source>
        <dbReference type="SAM" id="Phobius"/>
    </source>
</evidence>
<dbReference type="GO" id="GO:0000155">
    <property type="term" value="F:phosphorelay sensor kinase activity"/>
    <property type="evidence" value="ECO:0007669"/>
    <property type="project" value="InterPro"/>
</dbReference>
<dbReference type="InterPro" id="IPR003594">
    <property type="entry name" value="HATPase_dom"/>
</dbReference>
<name>A0A1G5JRI3_9FLAO</name>
<dbReference type="Pfam" id="PF02518">
    <property type="entry name" value="HATPase_c"/>
    <property type="match status" value="1"/>
</dbReference>
<accession>A0A1G5JRI3</accession>
<dbReference type="OrthoDB" id="9778366at2"/>
<dbReference type="InterPro" id="IPR036890">
    <property type="entry name" value="HATPase_C_sf"/>
</dbReference>
<dbReference type="GO" id="GO:0016020">
    <property type="term" value="C:membrane"/>
    <property type="evidence" value="ECO:0007669"/>
    <property type="project" value="InterPro"/>
</dbReference>
<keyword evidence="2 6" id="KW-0418">Kinase</keyword>
<dbReference type="AlphaFoldDB" id="A0A1G5JRI3"/>
<dbReference type="Gene3D" id="1.20.5.1930">
    <property type="match status" value="1"/>
</dbReference>
<feature type="domain" description="Histidine kinase" evidence="5">
    <location>
        <begin position="560"/>
        <end position="648"/>
    </location>
</feature>